<dbReference type="AlphaFoldDB" id="A0A8S1EMY3"/>
<feature type="transmembrane region" description="Helical" evidence="1">
    <location>
        <begin position="133"/>
        <end position="153"/>
    </location>
</feature>
<dbReference type="EMBL" id="CADEPM010000004">
    <property type="protein sequence ID" value="CAB3405202.1"/>
    <property type="molecule type" value="Genomic_DNA"/>
</dbReference>
<keyword evidence="1" id="KW-1133">Transmembrane helix</keyword>
<proteinExistence type="predicted"/>
<feature type="transmembrane region" description="Helical" evidence="1">
    <location>
        <begin position="235"/>
        <end position="254"/>
    </location>
</feature>
<protein>
    <submittedName>
        <fullName evidence="2">Uncharacterized protein</fullName>
    </submittedName>
</protein>
<evidence type="ECO:0000313" key="3">
    <source>
        <dbReference type="Proteomes" id="UP000494206"/>
    </source>
</evidence>
<dbReference type="Proteomes" id="UP000494206">
    <property type="component" value="Unassembled WGS sequence"/>
</dbReference>
<dbReference type="PANTHER" id="PTHR47405">
    <property type="entry name" value="SERPENTINE RECEPTOR, CLASS H-RELATED"/>
    <property type="match status" value="1"/>
</dbReference>
<organism evidence="2 3">
    <name type="scientific">Caenorhabditis bovis</name>
    <dbReference type="NCBI Taxonomy" id="2654633"/>
    <lineage>
        <taxon>Eukaryota</taxon>
        <taxon>Metazoa</taxon>
        <taxon>Ecdysozoa</taxon>
        <taxon>Nematoda</taxon>
        <taxon>Chromadorea</taxon>
        <taxon>Rhabditida</taxon>
        <taxon>Rhabditina</taxon>
        <taxon>Rhabditomorpha</taxon>
        <taxon>Rhabditoidea</taxon>
        <taxon>Rhabditidae</taxon>
        <taxon>Peloderinae</taxon>
        <taxon>Caenorhabditis</taxon>
    </lineage>
</organism>
<feature type="transmembrane region" description="Helical" evidence="1">
    <location>
        <begin position="190"/>
        <end position="215"/>
    </location>
</feature>
<keyword evidence="1" id="KW-0472">Membrane</keyword>
<keyword evidence="1" id="KW-0812">Transmembrane</keyword>
<feature type="transmembrane region" description="Helical" evidence="1">
    <location>
        <begin position="13"/>
        <end position="34"/>
    </location>
</feature>
<feature type="transmembrane region" description="Helical" evidence="1">
    <location>
        <begin position="46"/>
        <end position="66"/>
    </location>
</feature>
<accession>A0A8S1EMY3</accession>
<evidence type="ECO:0000256" key="1">
    <source>
        <dbReference type="SAM" id="Phobius"/>
    </source>
</evidence>
<evidence type="ECO:0000313" key="2">
    <source>
        <dbReference type="EMBL" id="CAB3405202.1"/>
    </source>
</evidence>
<gene>
    <name evidence="2" type="ORF">CBOVIS_LOCUS7427</name>
</gene>
<reference evidence="2 3" key="1">
    <citation type="submission" date="2020-04" db="EMBL/GenBank/DDBJ databases">
        <authorList>
            <person name="Laetsch R D."/>
            <person name="Stevens L."/>
            <person name="Kumar S."/>
            <person name="Blaxter L. M."/>
        </authorList>
    </citation>
    <scope>NUCLEOTIDE SEQUENCE [LARGE SCALE GENOMIC DNA]</scope>
</reference>
<keyword evidence="3" id="KW-1185">Reference proteome</keyword>
<sequence length="322" mass="37069">MRCDVHQPIWFKLLLSITYFCGIPLYFCAFYFLINRTSKEFSSFRNLLIMMIIGNLANDTYISFLWLPRFYLPWMAMCSTGLAKNFPFGMLFLNMINLVYSANLIIEMFDQRMKAVLMGGESKMTRFVTIDKYMVLIGSCSVLIVQCLCRTYMTSRELKERINATRGPMPCEAFSDQCIFIIDWTNVYCVLLVALTMVFSTNAFALMVVCATTAYKKLKRSKVLSERTRLMQKKLLNILVIQVTIHTILLLTPMESFYLAHFIDLVHPFWKDYVVYFNTTLLGMHGSMCTLTILITVLPCSKKNTAQVVSLATTQLTTKIGN</sequence>
<dbReference type="InterPro" id="IPR019422">
    <property type="entry name" value="7TM_GPCR_serpentine_rcpt_Srh"/>
</dbReference>
<feature type="transmembrane region" description="Helical" evidence="1">
    <location>
        <begin position="86"/>
        <end position="106"/>
    </location>
</feature>
<dbReference type="Pfam" id="PF10318">
    <property type="entry name" value="7TM_GPCR_Srh"/>
    <property type="match status" value="1"/>
</dbReference>
<name>A0A8S1EMY3_9PELO</name>
<comment type="caution">
    <text evidence="2">The sequence shown here is derived from an EMBL/GenBank/DDBJ whole genome shotgun (WGS) entry which is preliminary data.</text>
</comment>
<feature type="transmembrane region" description="Helical" evidence="1">
    <location>
        <begin position="274"/>
        <end position="298"/>
    </location>
</feature>